<dbReference type="Proteomes" id="UP000809789">
    <property type="component" value="Unassembled WGS sequence"/>
</dbReference>
<gene>
    <name evidence="1" type="ORF">KVT40_006964</name>
</gene>
<evidence type="ECO:0000313" key="1">
    <source>
        <dbReference type="EMBL" id="KAG8625213.1"/>
    </source>
</evidence>
<accession>A0A8K0PFF8</accession>
<reference evidence="1" key="1">
    <citation type="submission" date="2021-07" db="EMBL/GenBank/DDBJ databases">
        <title>Elsinoe batatas strain:CRI-CJ2 Genome sequencing and assembly.</title>
        <authorList>
            <person name="Huang L."/>
        </authorList>
    </citation>
    <scope>NUCLEOTIDE SEQUENCE</scope>
    <source>
        <strain evidence="1">CRI-CJ2</strain>
    </source>
</reference>
<protein>
    <submittedName>
        <fullName evidence="1">Uncharacterized protein</fullName>
    </submittedName>
</protein>
<name>A0A8K0PFF8_9PEZI</name>
<dbReference type="OrthoDB" id="3969368at2759"/>
<organism evidence="1 2">
    <name type="scientific">Elsinoe batatas</name>
    <dbReference type="NCBI Taxonomy" id="2601811"/>
    <lineage>
        <taxon>Eukaryota</taxon>
        <taxon>Fungi</taxon>
        <taxon>Dikarya</taxon>
        <taxon>Ascomycota</taxon>
        <taxon>Pezizomycotina</taxon>
        <taxon>Dothideomycetes</taxon>
        <taxon>Dothideomycetidae</taxon>
        <taxon>Myriangiales</taxon>
        <taxon>Elsinoaceae</taxon>
        <taxon>Elsinoe</taxon>
    </lineage>
</organism>
<comment type="caution">
    <text evidence="1">The sequence shown here is derived from an EMBL/GenBank/DDBJ whole genome shotgun (WGS) entry which is preliminary data.</text>
</comment>
<evidence type="ECO:0000313" key="2">
    <source>
        <dbReference type="Proteomes" id="UP000809789"/>
    </source>
</evidence>
<proteinExistence type="predicted"/>
<dbReference type="EMBL" id="JAESVG020000008">
    <property type="protein sequence ID" value="KAG8625213.1"/>
    <property type="molecule type" value="Genomic_DNA"/>
</dbReference>
<dbReference type="AlphaFoldDB" id="A0A8K0PFF8"/>
<sequence>MVISKSTPCSASFVVRTMWVFPEIERQSFDSRRCSVSGVHARILSSPIISAGMKKGKKTEQGGSRATGLRLRSAARGAVIESSFCSRQAVITDMSRFRCMSIDQPRKAVPIKAGIGMSSRMWQYSMQTHDHTFRSGYSIVLLARMSLLYYLEFVGLHDELKSATLIGEATYLHRDTDHLNWRFDLSSTSSSLPQRWRRAVATTVLYQKFTRWSLLLDVMSSHEQTFHSAESDHRTTADRFLSMVDWKTRPDLEACLDAAHNFSRIQRLAGRAETYWTTFYLLSDPLGECPLEHHEELLNMFIDCPVINILLDSSLRGKWVTNCLSIYEKGCFSDCLNEDTFPKTLQDLVNMPTEGILTIFYNFLRQDLKPVFRLVSAFGTHSVPKVIFEEAAHRSRQRIGLSHPHPIALPQSLGDHVVEDGKHLLELEPFLRVAHRATVECYAISPGFVESATRMLGGERMKWHRKARNLIIRGCPRTSSRNSSPVLISMIDNDPIQDLPQPWAFQVAECEIAMSTCVTPDVGLPRLEKKEHLFQSNPYLQVQFCFEMSKAFHLMRRFALSESYMSRMLNGIDMSDHPELIRAVQGHALALHVENVFAIRRRMGIDTYLLDDMVVTWLDSTAISPTTEEARARVDLLGSLLSHNLQLSDTVANTDLLVNAMDVAKMSDDDNLLHITRCRLVRVADPTFVELELRRSFDFWDKGIGSGWKSSVRRRVTIALAECLALRKDTTSAERYLDYVGALRADRGATFYDDDVVDIAITRVSEMLVEMSA</sequence>
<keyword evidence="2" id="KW-1185">Reference proteome</keyword>